<dbReference type="GeneID" id="37272611"/>
<feature type="domain" description="RING-type" evidence="2">
    <location>
        <begin position="686"/>
        <end position="754"/>
    </location>
</feature>
<gene>
    <name evidence="3" type="ORF">FA09DRAFT_359169</name>
</gene>
<feature type="compositionally biased region" description="Basic residues" evidence="1">
    <location>
        <begin position="243"/>
        <end position="252"/>
    </location>
</feature>
<dbReference type="SUPFAM" id="SSF57850">
    <property type="entry name" value="RING/U-box"/>
    <property type="match status" value="1"/>
</dbReference>
<feature type="compositionally biased region" description="Low complexity" evidence="1">
    <location>
        <begin position="66"/>
        <end position="94"/>
    </location>
</feature>
<feature type="region of interest" description="Disordered" evidence="1">
    <location>
        <begin position="911"/>
        <end position="997"/>
    </location>
</feature>
<dbReference type="OrthoDB" id="299997at2759"/>
<dbReference type="SUPFAM" id="SSF50729">
    <property type="entry name" value="PH domain-like"/>
    <property type="match status" value="1"/>
</dbReference>
<feature type="compositionally biased region" description="Low complexity" evidence="1">
    <location>
        <begin position="224"/>
        <end position="242"/>
    </location>
</feature>
<feature type="compositionally biased region" description="Polar residues" evidence="1">
    <location>
        <begin position="780"/>
        <end position="795"/>
    </location>
</feature>
<feature type="compositionally biased region" description="Polar residues" evidence="1">
    <location>
        <begin position="403"/>
        <end position="416"/>
    </location>
</feature>
<feature type="compositionally biased region" description="Polar residues" evidence="1">
    <location>
        <begin position="433"/>
        <end position="451"/>
    </location>
</feature>
<feature type="compositionally biased region" description="Polar residues" evidence="1">
    <location>
        <begin position="1204"/>
        <end position="1217"/>
    </location>
</feature>
<dbReference type="Proteomes" id="UP000245946">
    <property type="component" value="Unassembled WGS sequence"/>
</dbReference>
<dbReference type="GO" id="GO:0005085">
    <property type="term" value="F:guanyl-nucleotide exchange factor activity"/>
    <property type="evidence" value="ECO:0007669"/>
    <property type="project" value="InterPro"/>
</dbReference>
<dbReference type="InterPro" id="IPR033511">
    <property type="entry name" value="Cdc24/Scd1_PH_dom"/>
</dbReference>
<feature type="region of interest" description="Disordered" evidence="1">
    <location>
        <begin position="115"/>
        <end position="676"/>
    </location>
</feature>
<feature type="compositionally biased region" description="Polar residues" evidence="1">
    <location>
        <begin position="589"/>
        <end position="624"/>
    </location>
</feature>
<dbReference type="Gene3D" id="3.40.50.410">
    <property type="entry name" value="von Willebrand factor, type A domain"/>
    <property type="match status" value="1"/>
</dbReference>
<feature type="compositionally biased region" description="Low complexity" evidence="1">
    <location>
        <begin position="120"/>
        <end position="133"/>
    </location>
</feature>
<feature type="compositionally biased region" description="Basic residues" evidence="1">
    <location>
        <begin position="297"/>
        <end position="307"/>
    </location>
</feature>
<feature type="compositionally biased region" description="Polar residues" evidence="1">
    <location>
        <begin position="1165"/>
        <end position="1175"/>
    </location>
</feature>
<feature type="compositionally biased region" description="Low complexity" evidence="1">
    <location>
        <begin position="819"/>
        <end position="830"/>
    </location>
</feature>
<proteinExistence type="predicted"/>
<feature type="region of interest" description="Disordered" evidence="1">
    <location>
        <begin position="878"/>
        <end position="897"/>
    </location>
</feature>
<name>A0A316ZHK4_9BASI</name>
<feature type="region of interest" description="Disordered" evidence="1">
    <location>
        <begin position="730"/>
        <end position="751"/>
    </location>
</feature>
<feature type="region of interest" description="Disordered" evidence="1">
    <location>
        <begin position="774"/>
        <end position="838"/>
    </location>
</feature>
<dbReference type="InterPro" id="IPR036465">
    <property type="entry name" value="vWFA_dom_sf"/>
</dbReference>
<feature type="compositionally biased region" description="Basic and acidic residues" evidence="1">
    <location>
        <begin position="134"/>
        <end position="146"/>
    </location>
</feature>
<feature type="compositionally biased region" description="Basic and acidic residues" evidence="1">
    <location>
        <begin position="185"/>
        <end position="206"/>
    </location>
</feature>
<feature type="compositionally biased region" description="Low complexity" evidence="1">
    <location>
        <begin position="1177"/>
        <end position="1202"/>
    </location>
</feature>
<dbReference type="SUPFAM" id="SSF53300">
    <property type="entry name" value="vWA-like"/>
    <property type="match status" value="1"/>
</dbReference>
<feature type="compositionally biased region" description="Polar residues" evidence="1">
    <location>
        <begin position="325"/>
        <end position="341"/>
    </location>
</feature>
<dbReference type="SMART" id="SM00184">
    <property type="entry name" value="RING"/>
    <property type="match status" value="1"/>
</dbReference>
<evidence type="ECO:0000313" key="3">
    <source>
        <dbReference type="EMBL" id="PWN99765.1"/>
    </source>
</evidence>
<dbReference type="Pfam" id="PF15411">
    <property type="entry name" value="PH_10"/>
    <property type="match status" value="1"/>
</dbReference>
<evidence type="ECO:0000313" key="4">
    <source>
        <dbReference type="Proteomes" id="UP000245946"/>
    </source>
</evidence>
<sequence length="1834" mass="196677">MSLHSRTARTAAWRVSTLDPSLFDPPHAPLERRGAPSIKSVSTGSLDAAADHGPASVSSAPHRWCQSSAHSESSHSQPAAQQLDRSQSLSSDARPPAHLVRRELAGSAASQELAEQAFYRSRTSSRAGSSAGTEPHRAPSEPDRRRLSIGGSPLQQPGARPEPQPRSNSFGLRKFFGASKKEKKRQQELEAQRHFRDDELPHRYNDSRQPQSSARIAHPGRQPSQSSTATSTSSALGESSFLRRLRPKRRRQKSFESDEPVQPHYHPPQQTADSGPFFAASPAHLATPARASEQAKGKPRAGGHRRTSSGLLREASASDVRSYPTDDSSGTESDWSRSTPSVRRLRPQRSDRLLPGGLATVEASPPDERPPPVSNDIIQRLQAARQKQHDPSRTAISPLLEASQESPLARQKQSGEQPRDYFAPRPQPAPRASSTTITAARQQISQDTVLSAQRPHLSGSVSDTEVEMVNSNGADSQGSSSKWKLPFAKRSASSASQSHQDHAPTVQAVRDYPSSDSLPGRGKSPGSQRSGGGVGEYKEEWDSAENRERAEHHAASQRPSDPRLAGAIGLLDAQPPSASSHRSDAFDSMRSQTQRSASGPSDYGSLNTSPGASSSTNGGNSQRGGKSKLERMMGEGAAAMSRSSSNPMPRTAPQVERLQTQSATASSNGGFSPATTASMLPDDASCPVCLELLSFRLAGEKPHVVPVCGHSLHHACFTAVYGEPEAILAQQGSRGGEGSGRPNNAGPPGMCGVCRRPIVLGDERENKRQNKLAGMMGVEGSQSRTPAAPGSSDSNAGGDDPLDTLQPYRSRSREQMRDGGSASPYGYSGSAHGGGGEARGMVQPIIKVRPEYGTIYRKDPTGARGKQNVVCVLSVEIPSRRPPPSLGEQEEQQRQLARNWSAVGGSALGSIADADDASDTRSVSAVSRFNGGSTVDSHHMAPSEAGDEQDVRDGHRPVTPDNGQRRGEAPRSPDADEEGFSFGATPAAGSIAHEDPFKPVMDDLRNRIADWKGHSIERFGQLVLYDYLGVRQDEVVREFFVYLFHEALLCVAEERKKEKGLSRFMTGPTERSAGAATDSIRQPGAAPGSGPRPALKLKGRIWLRHIRRVQDTSSNGNLSLSVKLDDESLNHFILCFKDRGTLETWRGKLVELVQVHKPQEPPSTPVSDASRSAFSQPDATPTSPAVTSATSRRGTATSTISAMSGKTSGTSPTSRMQKSPAMAQHRSTESLHLMNRSSSQPLAHAPHQQWSASGGLDPGLPPPELLPHTPMDLVIIVSVPAVPPTQQHGSSVSSSAALKLRLIRSTLEFVVSHLGPKDRLAIVAYSVGTEGEVRRSALLNTNKEKSRARLELLIEGIGQPWSGDGEDPFRESLERLGGSTDRTDTITAVNVGLDIVLQRKSRNPVTGILLINDTADAPRRGQMDLVMARAEAANVPIHSFGFGKSHDPSSLWLISNHTRGSYTFVREWYQLRECVSGCIGSLMSIALTEVRLHINVPSDNHFRVRKVAGPTGAIVSATGKDVDIELGELRFGECKELLIELELEFNALVPFIMEESADGRRAPRKLAGAAYESGSATDDFMQRLGLQNLSLTSGDSQFDARGSDNLIDEVAVFGVDAGFRDVGTGQALTRLPNPCVLTLEVDANSPDPIAGSSLSGGGAAALADPVVTRRRIEILVSDMITRSLLVVSRKNHAQALQILSETRRIVETVLQSTPAPSGGGVGPSRRASLSSSSGVATPRSTGPKRQREALHRRTAESLLAILEDLDMLIDGLEQSRSSFDRDGRNAGAQQAMILRDQRAFTTRSDTEWLRFALAGGDNGPAFAARAAAFASLRG</sequence>
<evidence type="ECO:0000259" key="2">
    <source>
        <dbReference type="SMART" id="SM00184"/>
    </source>
</evidence>
<dbReference type="InterPro" id="IPR013083">
    <property type="entry name" value="Znf_RING/FYVE/PHD"/>
</dbReference>
<dbReference type="EMBL" id="KZ819287">
    <property type="protein sequence ID" value="PWN99765.1"/>
    <property type="molecule type" value="Genomic_DNA"/>
</dbReference>
<feature type="compositionally biased region" description="Polar residues" evidence="1">
    <location>
        <begin position="459"/>
        <end position="482"/>
    </location>
</feature>
<feature type="compositionally biased region" description="Low complexity" evidence="1">
    <location>
        <begin position="1083"/>
        <end position="1093"/>
    </location>
</feature>
<reference evidence="3 4" key="1">
    <citation type="journal article" date="2018" name="Mol. Biol. Evol.">
        <title>Broad Genomic Sampling Reveals a Smut Pathogenic Ancestry of the Fungal Clade Ustilaginomycotina.</title>
        <authorList>
            <person name="Kijpornyongpan T."/>
            <person name="Mondo S.J."/>
            <person name="Barry K."/>
            <person name="Sandor L."/>
            <person name="Lee J."/>
            <person name="Lipzen A."/>
            <person name="Pangilinan J."/>
            <person name="LaButti K."/>
            <person name="Hainaut M."/>
            <person name="Henrissat B."/>
            <person name="Grigoriev I.V."/>
            <person name="Spatafora J.W."/>
            <person name="Aime M.C."/>
        </authorList>
    </citation>
    <scope>NUCLEOTIDE SEQUENCE [LARGE SCALE GENOMIC DNA]</scope>
    <source>
        <strain evidence="3 4">MCA 4186</strain>
    </source>
</reference>
<dbReference type="RefSeq" id="XP_025600044.1">
    <property type="nucleotide sequence ID" value="XM_025745067.1"/>
</dbReference>
<feature type="compositionally biased region" description="Low complexity" evidence="1">
    <location>
        <begin position="1724"/>
        <end position="1733"/>
    </location>
</feature>
<dbReference type="Gene3D" id="2.30.29.30">
    <property type="entry name" value="Pleckstrin-homology domain (PH domain)/Phosphotyrosine-binding domain (PTB)"/>
    <property type="match status" value="1"/>
</dbReference>
<feature type="compositionally biased region" description="Basic and acidic residues" evidence="1">
    <location>
        <begin position="536"/>
        <end position="554"/>
    </location>
</feature>
<feature type="compositionally biased region" description="Polar residues" evidence="1">
    <location>
        <begin position="657"/>
        <end position="676"/>
    </location>
</feature>
<feature type="compositionally biased region" description="Basic and acidic residues" evidence="1">
    <location>
        <begin position="949"/>
        <end position="974"/>
    </location>
</feature>
<protein>
    <recommendedName>
        <fullName evidence="2">RING-type domain-containing protein</fullName>
    </recommendedName>
</protein>
<dbReference type="STRING" id="58919.A0A316ZHK4"/>
<accession>A0A316ZHK4</accession>
<feature type="region of interest" description="Disordered" evidence="1">
    <location>
        <begin position="1062"/>
        <end position="1093"/>
    </location>
</feature>
<dbReference type="PANTHER" id="PTHR10579:SF43">
    <property type="entry name" value="ZINC FINGER (C3HC4-TYPE RING FINGER) FAMILY PROTEIN"/>
    <property type="match status" value="1"/>
</dbReference>
<evidence type="ECO:0000256" key="1">
    <source>
        <dbReference type="SAM" id="MobiDB-lite"/>
    </source>
</evidence>
<feature type="compositionally biased region" description="Polar residues" evidence="1">
    <location>
        <begin position="920"/>
        <end position="935"/>
    </location>
</feature>
<dbReference type="CDD" id="cd13246">
    <property type="entry name" value="PH_Scd1"/>
    <property type="match status" value="1"/>
</dbReference>
<dbReference type="InterPro" id="IPR001841">
    <property type="entry name" value="Znf_RING"/>
</dbReference>
<feature type="region of interest" description="Disordered" evidence="1">
    <location>
        <begin position="1156"/>
        <end position="1265"/>
    </location>
</feature>
<feature type="region of interest" description="Disordered" evidence="1">
    <location>
        <begin position="19"/>
        <end position="95"/>
    </location>
</feature>
<dbReference type="Gene3D" id="3.30.40.10">
    <property type="entry name" value="Zinc/RING finger domain, C3HC4 (zinc finger)"/>
    <property type="match status" value="1"/>
</dbReference>
<dbReference type="InterPro" id="IPR051266">
    <property type="entry name" value="CLCR"/>
</dbReference>
<dbReference type="PANTHER" id="PTHR10579">
    <property type="entry name" value="CALCIUM-ACTIVATED CHLORIDE CHANNEL REGULATOR"/>
    <property type="match status" value="1"/>
</dbReference>
<dbReference type="InterPro" id="IPR011993">
    <property type="entry name" value="PH-like_dom_sf"/>
</dbReference>
<feature type="region of interest" description="Disordered" evidence="1">
    <location>
        <begin position="1711"/>
        <end position="1750"/>
    </location>
</feature>
<keyword evidence="4" id="KW-1185">Reference proteome</keyword>
<organism evidence="3 4">
    <name type="scientific">Tilletiopsis washingtonensis</name>
    <dbReference type="NCBI Taxonomy" id="58919"/>
    <lineage>
        <taxon>Eukaryota</taxon>
        <taxon>Fungi</taxon>
        <taxon>Dikarya</taxon>
        <taxon>Basidiomycota</taxon>
        <taxon>Ustilaginomycotina</taxon>
        <taxon>Exobasidiomycetes</taxon>
        <taxon>Entylomatales</taxon>
        <taxon>Entylomatales incertae sedis</taxon>
        <taxon>Tilletiopsis</taxon>
    </lineage>
</organism>